<evidence type="ECO:0000313" key="2">
    <source>
        <dbReference type="EMBL" id="AAX25736.1"/>
    </source>
</evidence>
<feature type="compositionally biased region" description="Polar residues" evidence="1">
    <location>
        <begin position="27"/>
        <end position="38"/>
    </location>
</feature>
<dbReference type="AlphaFoldDB" id="Q5C3N9"/>
<sequence length="51" mass="5816">MLNFEINRLVSVRIGHAQTESQHYASSLNNQLNGTRHCTSTSLTMRRRLTA</sequence>
<dbReference type="EMBL" id="AY809847">
    <property type="protein sequence ID" value="AAX25736.1"/>
    <property type="molecule type" value="mRNA"/>
</dbReference>
<reference evidence="2" key="1">
    <citation type="submission" date="2005-03" db="EMBL/GenBank/DDBJ databases">
        <authorList>
            <person name="Han Z."/>
        </authorList>
    </citation>
    <scope>NUCLEOTIDE SEQUENCE</scope>
</reference>
<proteinExistence type="evidence at transcript level"/>
<reference evidence="2" key="2">
    <citation type="journal article" date="2006" name="PLoS Pathog.">
        <title>New perspectives on host-parasite interplay by comparative transcriptomic and proteomic analyses of Schistosoma japonicum.</title>
        <authorList>
            <person name="Liu F."/>
            <person name="Lu J."/>
            <person name="Hu W."/>
            <person name="Wang S.Y."/>
            <person name="Cui S.J."/>
            <person name="Chi M."/>
            <person name="Yan Q."/>
            <person name="Wang X.R."/>
            <person name="Song H.D."/>
            <person name="Xu X.N."/>
            <person name="Wang J.J."/>
            <person name="Zhang X.L."/>
            <person name="Zhang X."/>
            <person name="Wang Z.Q."/>
            <person name="Xue C.L."/>
            <person name="Brindley P.J."/>
            <person name="McManus D.P."/>
            <person name="Yang P.Y."/>
            <person name="Feng Z."/>
            <person name="Chen Z."/>
            <person name="Han Z.G."/>
        </authorList>
    </citation>
    <scope>NUCLEOTIDE SEQUENCE</scope>
</reference>
<accession>Q5C3N9</accession>
<name>Q5C3N9_SCHJA</name>
<feature type="region of interest" description="Disordered" evidence="1">
    <location>
        <begin position="27"/>
        <end position="51"/>
    </location>
</feature>
<protein>
    <submittedName>
        <fullName evidence="2">Uncharacterized protein</fullName>
    </submittedName>
</protein>
<evidence type="ECO:0000256" key="1">
    <source>
        <dbReference type="SAM" id="MobiDB-lite"/>
    </source>
</evidence>
<organism evidence="2">
    <name type="scientific">Schistosoma japonicum</name>
    <name type="common">Blood fluke</name>
    <dbReference type="NCBI Taxonomy" id="6182"/>
    <lineage>
        <taxon>Eukaryota</taxon>
        <taxon>Metazoa</taxon>
        <taxon>Spiralia</taxon>
        <taxon>Lophotrochozoa</taxon>
        <taxon>Platyhelminthes</taxon>
        <taxon>Trematoda</taxon>
        <taxon>Digenea</taxon>
        <taxon>Strigeidida</taxon>
        <taxon>Schistosomatoidea</taxon>
        <taxon>Schistosomatidae</taxon>
        <taxon>Schistosoma</taxon>
    </lineage>
</organism>